<sequence length="259" mass="29835">MRMEIVSDVASLDFELLHLPEVSTMGLKSNFTFVQTLYNHWLSLPETNRLATSLLNDVKSELCLCFLLILDNYNFLINSDEPSLEAINSSLWKQGENLKSDRKTLTQELVKLRSTLNPLSKLLLLSDRLDGMEKHQQQMISFLVMVIQCPGFLAQLLHPKENNWRFAEQGNMWDHSSRDDEPIPSDGMIVKYKPPVSETLKPIVPISSAFEPEPELSADGQSFSRKTLKILIMKMRGTMLVKWRWNLSRKLQMNDLLLK</sequence>
<dbReference type="EMBL" id="JAMSHJ010000007">
    <property type="protein sequence ID" value="KAI5382674.1"/>
    <property type="molecule type" value="Genomic_DNA"/>
</dbReference>
<protein>
    <submittedName>
        <fullName evidence="1">Uncharacterized protein</fullName>
    </submittedName>
</protein>
<reference evidence="1 2" key="1">
    <citation type="journal article" date="2022" name="Nat. Genet.">
        <title>Improved pea reference genome and pan-genome highlight genomic features and evolutionary characteristics.</title>
        <authorList>
            <person name="Yang T."/>
            <person name="Liu R."/>
            <person name="Luo Y."/>
            <person name="Hu S."/>
            <person name="Wang D."/>
            <person name="Wang C."/>
            <person name="Pandey M.K."/>
            <person name="Ge S."/>
            <person name="Xu Q."/>
            <person name="Li N."/>
            <person name="Li G."/>
            <person name="Huang Y."/>
            <person name="Saxena R.K."/>
            <person name="Ji Y."/>
            <person name="Li M."/>
            <person name="Yan X."/>
            <person name="He Y."/>
            <person name="Liu Y."/>
            <person name="Wang X."/>
            <person name="Xiang C."/>
            <person name="Varshney R.K."/>
            <person name="Ding H."/>
            <person name="Gao S."/>
            <person name="Zong X."/>
        </authorList>
    </citation>
    <scope>NUCLEOTIDE SEQUENCE [LARGE SCALE GENOMIC DNA]</scope>
    <source>
        <strain evidence="1 2">cv. Zhongwan 6</strain>
    </source>
</reference>
<keyword evidence="2" id="KW-1185">Reference proteome</keyword>
<organism evidence="1 2">
    <name type="scientific">Pisum sativum</name>
    <name type="common">Garden pea</name>
    <name type="synonym">Lathyrus oleraceus</name>
    <dbReference type="NCBI Taxonomy" id="3888"/>
    <lineage>
        <taxon>Eukaryota</taxon>
        <taxon>Viridiplantae</taxon>
        <taxon>Streptophyta</taxon>
        <taxon>Embryophyta</taxon>
        <taxon>Tracheophyta</taxon>
        <taxon>Spermatophyta</taxon>
        <taxon>Magnoliopsida</taxon>
        <taxon>eudicotyledons</taxon>
        <taxon>Gunneridae</taxon>
        <taxon>Pentapetalae</taxon>
        <taxon>rosids</taxon>
        <taxon>fabids</taxon>
        <taxon>Fabales</taxon>
        <taxon>Fabaceae</taxon>
        <taxon>Papilionoideae</taxon>
        <taxon>50 kb inversion clade</taxon>
        <taxon>NPAAA clade</taxon>
        <taxon>Hologalegina</taxon>
        <taxon>IRL clade</taxon>
        <taxon>Fabeae</taxon>
        <taxon>Lathyrus</taxon>
    </lineage>
</organism>
<comment type="caution">
    <text evidence="1">The sequence shown here is derived from an EMBL/GenBank/DDBJ whole genome shotgun (WGS) entry which is preliminary data.</text>
</comment>
<evidence type="ECO:0000313" key="1">
    <source>
        <dbReference type="EMBL" id="KAI5382674.1"/>
    </source>
</evidence>
<dbReference type="Proteomes" id="UP001058974">
    <property type="component" value="Chromosome 7"/>
</dbReference>
<evidence type="ECO:0000313" key="2">
    <source>
        <dbReference type="Proteomes" id="UP001058974"/>
    </source>
</evidence>
<dbReference type="Gramene" id="Psat07G0019600-T1">
    <property type="protein sequence ID" value="KAI5382674.1"/>
    <property type="gene ID" value="KIW84_070196"/>
</dbReference>
<dbReference type="AlphaFoldDB" id="A0A9D4ZTB0"/>
<accession>A0A9D4ZTB0</accession>
<name>A0A9D4ZTB0_PEA</name>
<proteinExistence type="predicted"/>
<gene>
    <name evidence="1" type="ORF">KIW84_070196</name>
</gene>